<reference evidence="1 2" key="1">
    <citation type="submission" date="2016-05" db="EMBL/GenBank/DDBJ databases">
        <title>Complete genome sequence of Novosphingobium guangzhouense SA925(T).</title>
        <authorList>
            <person name="Sha S."/>
        </authorList>
    </citation>
    <scope>NUCLEOTIDE SEQUENCE [LARGE SCALE GENOMIC DNA]</scope>
    <source>
        <strain evidence="1 2">SA925</strain>
    </source>
</reference>
<protein>
    <submittedName>
        <fullName evidence="1">Uncharacterized protein</fullName>
    </submittedName>
</protein>
<dbReference type="OrthoDB" id="7477398at2"/>
<keyword evidence="2" id="KW-1185">Reference proteome</keyword>
<evidence type="ECO:0000313" key="2">
    <source>
        <dbReference type="Proteomes" id="UP000236327"/>
    </source>
</evidence>
<sequence>MEWKLVREDSGSIAVRKGDLDSKFAAMPWAREWLGNNADHDRYRLQPEGDDREMLMIRTITGQWYGMFVGAEAGAT</sequence>
<gene>
    <name evidence="1" type="ORF">A8V01_25710</name>
</gene>
<organism evidence="1 2">
    <name type="scientific">Novosphingobium guangzhouense</name>
    <dbReference type="NCBI Taxonomy" id="1850347"/>
    <lineage>
        <taxon>Bacteria</taxon>
        <taxon>Pseudomonadati</taxon>
        <taxon>Pseudomonadota</taxon>
        <taxon>Alphaproteobacteria</taxon>
        <taxon>Sphingomonadales</taxon>
        <taxon>Sphingomonadaceae</taxon>
        <taxon>Novosphingobium</taxon>
    </lineage>
</organism>
<comment type="caution">
    <text evidence="1">The sequence shown here is derived from an EMBL/GenBank/DDBJ whole genome shotgun (WGS) entry which is preliminary data.</text>
</comment>
<name>A0A2K2FVD9_9SPHN</name>
<proteinExistence type="predicted"/>
<dbReference type="RefSeq" id="WP_103098434.1">
    <property type="nucleotide sequence ID" value="NZ_LYMM01000066.1"/>
</dbReference>
<accession>A0A2K2FVD9</accession>
<dbReference type="AlphaFoldDB" id="A0A2K2FVD9"/>
<evidence type="ECO:0000313" key="1">
    <source>
        <dbReference type="EMBL" id="PNU02757.1"/>
    </source>
</evidence>
<dbReference type="EMBL" id="LYMM01000066">
    <property type="protein sequence ID" value="PNU02757.1"/>
    <property type="molecule type" value="Genomic_DNA"/>
</dbReference>
<dbReference type="Proteomes" id="UP000236327">
    <property type="component" value="Unassembled WGS sequence"/>
</dbReference>